<dbReference type="SUPFAM" id="SSF46689">
    <property type="entry name" value="Homeodomain-like"/>
    <property type="match status" value="1"/>
</dbReference>
<accession>A0A238VI55</accession>
<evidence type="ECO:0000313" key="2">
    <source>
        <dbReference type="Proteomes" id="UP000198384"/>
    </source>
</evidence>
<dbReference type="Proteomes" id="UP000198384">
    <property type="component" value="Unassembled WGS sequence"/>
</dbReference>
<proteinExistence type="predicted"/>
<dbReference type="AlphaFoldDB" id="A0A238VI55"/>
<name>A0A238VI55_9FLAO</name>
<gene>
    <name evidence="1" type="ORF">SAMN06265371_101454</name>
</gene>
<sequence length="233" mass="27249">MRTKYLNMDRLLSNIKIEIPQGIYLKDPESSSLGKKIIQNSIVLIEDIGFEDFNFKKLGQLINSNESSIYRYFESKHNLLTYLTSWYWSWIEYQLVIETYSVNNTKEKLYKAIEIVTRTTEEDGKYSHINEVLLNLIMINESSKSFLTKDVDIENSEGYFISYKRVVQRLSEIIKAYNTTYEYPLSLASTIIEGALHQQFLKVHFKSITNCDNKTTPTHFFTNLILKTLSDGE</sequence>
<dbReference type="InterPro" id="IPR009057">
    <property type="entry name" value="Homeodomain-like_sf"/>
</dbReference>
<organism evidence="1 2">
    <name type="scientific">Lutibacter agarilyticus</name>
    <dbReference type="NCBI Taxonomy" id="1109740"/>
    <lineage>
        <taxon>Bacteria</taxon>
        <taxon>Pseudomonadati</taxon>
        <taxon>Bacteroidota</taxon>
        <taxon>Flavobacteriia</taxon>
        <taxon>Flavobacteriales</taxon>
        <taxon>Flavobacteriaceae</taxon>
        <taxon>Lutibacter</taxon>
    </lineage>
</organism>
<dbReference type="EMBL" id="FZNT01000001">
    <property type="protein sequence ID" value="SNR33854.1"/>
    <property type="molecule type" value="Genomic_DNA"/>
</dbReference>
<reference evidence="1" key="1">
    <citation type="submission" date="2017-06" db="EMBL/GenBank/DDBJ databases">
        <authorList>
            <person name="Kim H.J."/>
            <person name="Triplett B.A."/>
        </authorList>
    </citation>
    <scope>NUCLEOTIDE SEQUENCE [LARGE SCALE GENOMIC DNA]</scope>
    <source>
        <strain evidence="1">DSM 29150</strain>
    </source>
</reference>
<dbReference type="Gene3D" id="1.10.357.10">
    <property type="entry name" value="Tetracycline Repressor, domain 2"/>
    <property type="match status" value="1"/>
</dbReference>
<protein>
    <submittedName>
        <fullName evidence="1">Transcriptional regulator, TetR family</fullName>
    </submittedName>
</protein>
<keyword evidence="2" id="KW-1185">Reference proteome</keyword>
<evidence type="ECO:0000313" key="1">
    <source>
        <dbReference type="EMBL" id="SNR33854.1"/>
    </source>
</evidence>